<evidence type="ECO:0000313" key="6">
    <source>
        <dbReference type="Proteomes" id="UP000295701"/>
    </source>
</evidence>
<dbReference type="PANTHER" id="PTHR30329">
    <property type="entry name" value="STATOR ELEMENT OF FLAGELLAR MOTOR COMPLEX"/>
    <property type="match status" value="1"/>
</dbReference>
<feature type="domain" description="OmpA-like" evidence="4">
    <location>
        <begin position="526"/>
        <end position="651"/>
    </location>
</feature>
<dbReference type="GO" id="GO:0016020">
    <property type="term" value="C:membrane"/>
    <property type="evidence" value="ECO:0007669"/>
    <property type="project" value="UniProtKB-UniRule"/>
</dbReference>
<feature type="compositionally biased region" description="Acidic residues" evidence="2">
    <location>
        <begin position="89"/>
        <end position="121"/>
    </location>
</feature>
<dbReference type="InterPro" id="IPR036737">
    <property type="entry name" value="OmpA-like_sf"/>
</dbReference>
<proteinExistence type="predicted"/>
<feature type="compositionally biased region" description="Low complexity" evidence="2">
    <location>
        <begin position="335"/>
        <end position="354"/>
    </location>
</feature>
<evidence type="ECO:0000256" key="1">
    <source>
        <dbReference type="PROSITE-ProRule" id="PRU00473"/>
    </source>
</evidence>
<evidence type="ECO:0000313" key="5">
    <source>
        <dbReference type="EMBL" id="TDL81272.1"/>
    </source>
</evidence>
<feature type="compositionally biased region" description="Acidic residues" evidence="2">
    <location>
        <begin position="168"/>
        <end position="196"/>
    </location>
</feature>
<dbReference type="Pfam" id="PF00691">
    <property type="entry name" value="OmpA"/>
    <property type="match status" value="1"/>
</dbReference>
<feature type="chain" id="PRO_5021028607" description="OmpA-like domain-containing protein" evidence="3">
    <location>
        <begin position="25"/>
        <end position="653"/>
    </location>
</feature>
<comment type="caution">
    <text evidence="5">The sequence shown here is derived from an EMBL/GenBank/DDBJ whole genome shotgun (WGS) entry which is preliminary data.</text>
</comment>
<gene>
    <name evidence="5" type="ORF">E2L08_06260</name>
</gene>
<feature type="compositionally biased region" description="Acidic residues" evidence="2">
    <location>
        <begin position="130"/>
        <end position="150"/>
    </location>
</feature>
<organism evidence="5 6">
    <name type="scientific">Palleronia sediminis</name>
    <dbReference type="NCBI Taxonomy" id="2547833"/>
    <lineage>
        <taxon>Bacteria</taxon>
        <taxon>Pseudomonadati</taxon>
        <taxon>Pseudomonadota</taxon>
        <taxon>Alphaproteobacteria</taxon>
        <taxon>Rhodobacterales</taxon>
        <taxon>Roseobacteraceae</taxon>
        <taxon>Palleronia</taxon>
    </lineage>
</organism>
<dbReference type="EMBL" id="SNAA01000005">
    <property type="protein sequence ID" value="TDL81272.1"/>
    <property type="molecule type" value="Genomic_DNA"/>
</dbReference>
<evidence type="ECO:0000256" key="3">
    <source>
        <dbReference type="SAM" id="SignalP"/>
    </source>
</evidence>
<keyword evidence="3" id="KW-0732">Signal</keyword>
<dbReference type="InterPro" id="IPR006665">
    <property type="entry name" value="OmpA-like"/>
</dbReference>
<dbReference type="Proteomes" id="UP000295701">
    <property type="component" value="Unassembled WGS sequence"/>
</dbReference>
<keyword evidence="1" id="KW-0472">Membrane</keyword>
<feature type="compositionally biased region" description="Low complexity" evidence="2">
    <location>
        <begin position="275"/>
        <end position="310"/>
    </location>
</feature>
<keyword evidence="6" id="KW-1185">Reference proteome</keyword>
<dbReference type="OrthoDB" id="9792021at2"/>
<dbReference type="AlphaFoldDB" id="A0A4R6AE19"/>
<protein>
    <recommendedName>
        <fullName evidence="4">OmpA-like domain-containing protein</fullName>
    </recommendedName>
</protein>
<dbReference type="Gene3D" id="3.30.1330.60">
    <property type="entry name" value="OmpA-like domain"/>
    <property type="match status" value="1"/>
</dbReference>
<feature type="compositionally biased region" description="Low complexity" evidence="2">
    <location>
        <begin position="62"/>
        <end position="88"/>
    </location>
</feature>
<sequence length="653" mass="67885">MRSIKMSTALIASLSLIVPHGAMAQQSAETCGDGSEPPCEVAPETAPEQTGEVDTGGQADLPAEPEVTPETPPADDALAGDAAASEAEAVPEPEAEPAPEPEVEATPEPEVEATPETEAEEPTPQIEMTPETEAEAAPEAEVTPDTEAEAVPEAAPAEEAAPAPEAELPTDEVPSEPELPTDEASGEPEATEEAPEVDAPAVADDPTPETPMAGDDAAEGDPGETPLETTDEAPAEGDEAPAEETAIEDGTAAPETPAEPTAMPEEEAVIERPTEAPSAGAAEAATGAAPSAAAAAADSETDSGATVSEEVVTEEAARSSDEEFESQLDATPRPDAAGAEADTGAEAAPAAQPLADDDDGGLSDLEKALLVGAGGLVVGALLRGNRTVVASSDDRLVVERNGEYQVIKDDNALLRQPGAEVRTETFDDGSTRTIVTREDGSQIVTIRDADLRVIRRARITPDGERILLFDDTAGAEAVDVSRLPTPQYRVIDAPGDEDALARALAAEAGVDRRFTLAQVRQIPQVRDLAPAVDLDSITFDTGSSAIDPDQAQELASLGRTIARTIERNPREVFLVEGHTDAVGSEAMNLALSDRRAESVALALTEYFDVPPENLVVQGYGERFLKVPTEAAERRNRRATLRRITPLLQQAAAQ</sequence>
<dbReference type="CDD" id="cd07185">
    <property type="entry name" value="OmpA_C-like"/>
    <property type="match status" value="1"/>
</dbReference>
<feature type="signal peptide" evidence="3">
    <location>
        <begin position="1"/>
        <end position="24"/>
    </location>
</feature>
<feature type="compositionally biased region" description="Low complexity" evidence="2">
    <location>
        <begin position="251"/>
        <end position="263"/>
    </location>
</feature>
<dbReference type="SUPFAM" id="SSF103088">
    <property type="entry name" value="OmpA-like"/>
    <property type="match status" value="1"/>
</dbReference>
<feature type="region of interest" description="Disordered" evidence="2">
    <location>
        <begin position="26"/>
        <end position="359"/>
    </location>
</feature>
<feature type="compositionally biased region" description="Acidic residues" evidence="2">
    <location>
        <begin position="229"/>
        <end position="247"/>
    </location>
</feature>
<feature type="compositionally biased region" description="Low complexity" evidence="2">
    <location>
        <begin position="151"/>
        <end position="167"/>
    </location>
</feature>
<reference evidence="5 6" key="1">
    <citation type="submission" date="2019-03" db="EMBL/GenBank/DDBJ databases">
        <title>Primorskyibacter sp. SS33 isolated from sediments.</title>
        <authorList>
            <person name="Xunke S."/>
        </authorList>
    </citation>
    <scope>NUCLEOTIDE SEQUENCE [LARGE SCALE GENOMIC DNA]</scope>
    <source>
        <strain evidence="5 6">SS33</strain>
    </source>
</reference>
<evidence type="ECO:0000259" key="4">
    <source>
        <dbReference type="PROSITE" id="PS51123"/>
    </source>
</evidence>
<dbReference type="RefSeq" id="WP_133396215.1">
    <property type="nucleotide sequence ID" value="NZ_SNAA01000005.1"/>
</dbReference>
<name>A0A4R6AE19_9RHOB</name>
<accession>A0A4R6AE19</accession>
<dbReference type="PROSITE" id="PS51123">
    <property type="entry name" value="OMPA_2"/>
    <property type="match status" value="1"/>
</dbReference>
<evidence type="ECO:0000256" key="2">
    <source>
        <dbReference type="SAM" id="MobiDB-lite"/>
    </source>
</evidence>
<dbReference type="InterPro" id="IPR050330">
    <property type="entry name" value="Bact_OuterMem_StrucFunc"/>
</dbReference>
<dbReference type="PANTHER" id="PTHR30329:SF21">
    <property type="entry name" value="LIPOPROTEIN YIAD-RELATED"/>
    <property type="match status" value="1"/>
</dbReference>